<gene>
    <name evidence="1" type="ORF">DS745_11725</name>
</gene>
<keyword evidence="2" id="KW-1185">Reference proteome</keyword>
<reference evidence="1 2" key="1">
    <citation type="journal article" date="2019" name="Int. J. Syst. Evol. Microbiol.">
        <title>Anaerobacillus alkaliphilus sp. nov., a novel alkaliphilic and moderately halophilic bacterium.</title>
        <authorList>
            <person name="Borsodi A.K."/>
            <person name="Aszalos J.M."/>
            <person name="Bihari P."/>
            <person name="Nagy I."/>
            <person name="Schumann P."/>
            <person name="Sproer C."/>
            <person name="Kovacs A.L."/>
            <person name="Boka K."/>
            <person name="Dobosy P."/>
            <person name="Ovari M."/>
            <person name="Szili-Kovacs T."/>
            <person name="Toth E."/>
        </authorList>
    </citation>
    <scope>NUCLEOTIDE SEQUENCE [LARGE SCALE GENOMIC DNA]</scope>
    <source>
        <strain evidence="1 2">B16-10</strain>
    </source>
</reference>
<dbReference type="AlphaFoldDB" id="A0A4Q0VSE3"/>
<protein>
    <submittedName>
        <fullName evidence="1">DUF3189 family protein</fullName>
    </submittedName>
</protein>
<dbReference type="OrthoDB" id="1680616at2"/>
<evidence type="ECO:0000313" key="2">
    <source>
        <dbReference type="Proteomes" id="UP000290649"/>
    </source>
</evidence>
<comment type="caution">
    <text evidence="1">The sequence shown here is derived from an EMBL/GenBank/DDBJ whole genome shotgun (WGS) entry which is preliminary data.</text>
</comment>
<dbReference type="Pfam" id="PF11385">
    <property type="entry name" value="DUF3189"/>
    <property type="match status" value="1"/>
</dbReference>
<evidence type="ECO:0000313" key="1">
    <source>
        <dbReference type="EMBL" id="RXJ00719.1"/>
    </source>
</evidence>
<name>A0A4Q0VSE3_9BACI</name>
<dbReference type="InterPro" id="IPR021525">
    <property type="entry name" value="DUF3189"/>
</dbReference>
<sequence length="180" mass="20136">MIYIYNCYGGTHSSALAAAYHLNKLPKDRLPTKEEILNIDIFNKLTTKDMGRIIFHGKDEEGHKVYTLGRGKSKALVPALKELLFLVNDDHPQTDKVILSNASPTVPMAMTFGGLFSRRFHIDFIGIPLLIKGAHQTYHNIVSLVEKTKSTGRTTSKQVEILENKQLEANKLFGDSSSHN</sequence>
<proteinExistence type="predicted"/>
<dbReference type="RefSeq" id="WP_129078410.1">
    <property type="nucleotide sequence ID" value="NZ_QOUX01000037.1"/>
</dbReference>
<dbReference type="EMBL" id="QOUX01000037">
    <property type="protein sequence ID" value="RXJ00719.1"/>
    <property type="molecule type" value="Genomic_DNA"/>
</dbReference>
<dbReference type="Proteomes" id="UP000290649">
    <property type="component" value="Unassembled WGS sequence"/>
</dbReference>
<accession>A0A4Q0VSE3</accession>
<organism evidence="1 2">
    <name type="scientific">Anaerobacillus alkaliphilus</name>
    <dbReference type="NCBI Taxonomy" id="1548597"/>
    <lineage>
        <taxon>Bacteria</taxon>
        <taxon>Bacillati</taxon>
        <taxon>Bacillota</taxon>
        <taxon>Bacilli</taxon>
        <taxon>Bacillales</taxon>
        <taxon>Bacillaceae</taxon>
        <taxon>Anaerobacillus</taxon>
    </lineage>
</organism>